<proteinExistence type="predicted"/>
<gene>
    <name evidence="4" type="ORF">QO010_002367</name>
</gene>
<dbReference type="InterPro" id="IPR050266">
    <property type="entry name" value="AB_hydrolase_sf"/>
</dbReference>
<keyword evidence="2" id="KW-0812">Transmembrane</keyword>
<feature type="transmembrane region" description="Helical" evidence="2">
    <location>
        <begin position="6"/>
        <end position="31"/>
    </location>
</feature>
<evidence type="ECO:0000259" key="3">
    <source>
        <dbReference type="Pfam" id="PF00561"/>
    </source>
</evidence>
<evidence type="ECO:0000256" key="1">
    <source>
        <dbReference type="ARBA" id="ARBA00022801"/>
    </source>
</evidence>
<organism evidence="4 5">
    <name type="scientific">Caulobacter ginsengisoli</name>
    <dbReference type="NCBI Taxonomy" id="400775"/>
    <lineage>
        <taxon>Bacteria</taxon>
        <taxon>Pseudomonadati</taxon>
        <taxon>Pseudomonadota</taxon>
        <taxon>Alphaproteobacteria</taxon>
        <taxon>Caulobacterales</taxon>
        <taxon>Caulobacteraceae</taxon>
        <taxon>Caulobacter</taxon>
    </lineage>
</organism>
<dbReference type="Gene3D" id="3.40.50.1820">
    <property type="entry name" value="alpha/beta hydrolase"/>
    <property type="match status" value="1"/>
</dbReference>
<accession>A0ABU0IRE1</accession>
<protein>
    <submittedName>
        <fullName evidence="4">Pimeloyl-ACP methyl ester carboxylesterase</fullName>
    </submittedName>
</protein>
<feature type="domain" description="AB hydrolase-1" evidence="3">
    <location>
        <begin position="72"/>
        <end position="309"/>
    </location>
</feature>
<evidence type="ECO:0000256" key="2">
    <source>
        <dbReference type="SAM" id="Phobius"/>
    </source>
</evidence>
<dbReference type="Proteomes" id="UP001228905">
    <property type="component" value="Unassembled WGS sequence"/>
</dbReference>
<keyword evidence="2" id="KW-0472">Membrane</keyword>
<evidence type="ECO:0000313" key="5">
    <source>
        <dbReference type="Proteomes" id="UP001228905"/>
    </source>
</evidence>
<evidence type="ECO:0000313" key="4">
    <source>
        <dbReference type="EMBL" id="MDQ0464583.1"/>
    </source>
</evidence>
<keyword evidence="1" id="KW-0378">Hydrolase</keyword>
<dbReference type="Pfam" id="PF00561">
    <property type="entry name" value="Abhydrolase_1"/>
    <property type="match status" value="1"/>
</dbReference>
<dbReference type="EMBL" id="JAUSVS010000004">
    <property type="protein sequence ID" value="MDQ0464583.1"/>
    <property type="molecule type" value="Genomic_DNA"/>
</dbReference>
<dbReference type="InterPro" id="IPR000073">
    <property type="entry name" value="AB_hydrolase_1"/>
</dbReference>
<name>A0ABU0IRE1_9CAUL</name>
<dbReference type="PRINTS" id="PR00111">
    <property type="entry name" value="ABHYDROLASE"/>
</dbReference>
<comment type="caution">
    <text evidence="4">The sequence shown here is derived from an EMBL/GenBank/DDBJ whole genome shotgun (WGS) entry which is preliminary data.</text>
</comment>
<dbReference type="SUPFAM" id="SSF53474">
    <property type="entry name" value="alpha/beta-Hydrolases"/>
    <property type="match status" value="1"/>
</dbReference>
<dbReference type="PANTHER" id="PTHR43798:SF31">
    <property type="entry name" value="AB HYDROLASE SUPERFAMILY PROTEIN YCLE"/>
    <property type="match status" value="1"/>
</dbReference>
<dbReference type="RefSeq" id="WP_307349363.1">
    <property type="nucleotide sequence ID" value="NZ_JAUSVS010000004.1"/>
</dbReference>
<reference evidence="4 5" key="1">
    <citation type="submission" date="2023-07" db="EMBL/GenBank/DDBJ databases">
        <title>Genomic Encyclopedia of Type Strains, Phase IV (KMG-IV): sequencing the most valuable type-strain genomes for metagenomic binning, comparative biology and taxonomic classification.</title>
        <authorList>
            <person name="Goeker M."/>
        </authorList>
    </citation>
    <scope>NUCLEOTIDE SEQUENCE [LARGE SCALE GENOMIC DNA]</scope>
    <source>
        <strain evidence="4 5">DSM 18695</strain>
    </source>
</reference>
<keyword evidence="5" id="KW-1185">Reference proteome</keyword>
<dbReference type="InterPro" id="IPR029058">
    <property type="entry name" value="AB_hydrolase_fold"/>
</dbReference>
<sequence>MGRLVIGQLVVGLGVVVLVIAVVLVATWLVLRRPDIPFEKLEAKYAVPTSHYVDLGEGVRVHYRDDGDPKAPVIVLVHGFGDSFLTWEGWIKALSPHYRVITLDLPGHGLTRAPATYAPEPDRYADLIDAFAAKLDLPPFAIAGNSMGGGVAWRFALRHPQRLTALVLVDAAGWAPPANSPPPPLAFKVMQSGFGKFLLKTIETRPLTAQGLKADVVDQSLITPAFVDRWVEVQRAPGHRPILMAVFTARQAPATKETLAKITTPTLVLWGEQDHLIPVANAKAFADAIGGAKLIIYPDAGHLPQFENPTRSAGDVDAFLKGLAK</sequence>
<dbReference type="PANTHER" id="PTHR43798">
    <property type="entry name" value="MONOACYLGLYCEROL LIPASE"/>
    <property type="match status" value="1"/>
</dbReference>
<keyword evidence="2" id="KW-1133">Transmembrane helix</keyword>